<dbReference type="AlphaFoldDB" id="A0A4R3TF25"/>
<evidence type="ECO:0000313" key="2">
    <source>
        <dbReference type="Proteomes" id="UP000295773"/>
    </source>
</evidence>
<proteinExistence type="predicted"/>
<sequence length="259" mass="30118">MEIGGRLALDFLIKVDGYSFMEAAELIARSLSLKEPKYIPYSEKERDRKLQKPLPEKDNQMAIYYLLSQGISYDVIYYCITHYLIYRSVYHNLETDRIFSNIEFVGYEKETQRMRHIALRGINNNFIGDATGSDKRFSFCIESDPNCRIVHVCEAPIDVLSQATLLTLENKKFNQDHILSLTRIYCLKNENKEIKISVALNQFLIDHPLVDNIIFHLDLDCTGRMAIKIIIENMELRCLRTNAMMNHPSIIKIEMIALV</sequence>
<dbReference type="RefSeq" id="WP_243642693.1">
    <property type="nucleotide sequence ID" value="NZ_JANKBG010000008.1"/>
</dbReference>
<evidence type="ECO:0008006" key="3">
    <source>
        <dbReference type="Google" id="ProtNLM"/>
    </source>
</evidence>
<accession>A0A4R3TF25</accession>
<keyword evidence="2" id="KW-1185">Reference proteome</keyword>
<comment type="caution">
    <text evidence="1">The sequence shown here is derived from an EMBL/GenBank/DDBJ whole genome shotgun (WGS) entry which is preliminary data.</text>
</comment>
<name>A0A4R3TF25_9FIRM</name>
<dbReference type="Proteomes" id="UP000295773">
    <property type="component" value="Unassembled WGS sequence"/>
</dbReference>
<protein>
    <recommendedName>
        <fullName evidence="3">Toprim domain-containing protein</fullName>
    </recommendedName>
</protein>
<organism evidence="1 2">
    <name type="scientific">Longicatena caecimuris</name>
    <dbReference type="NCBI Taxonomy" id="1796635"/>
    <lineage>
        <taxon>Bacteria</taxon>
        <taxon>Bacillati</taxon>
        <taxon>Bacillota</taxon>
        <taxon>Erysipelotrichia</taxon>
        <taxon>Erysipelotrichales</taxon>
        <taxon>Erysipelotrichaceae</taxon>
        <taxon>Longicatena</taxon>
    </lineage>
</organism>
<gene>
    <name evidence="1" type="ORF">EDD61_10829</name>
</gene>
<dbReference type="EMBL" id="SMBP01000008">
    <property type="protein sequence ID" value="TCU60170.1"/>
    <property type="molecule type" value="Genomic_DNA"/>
</dbReference>
<evidence type="ECO:0000313" key="1">
    <source>
        <dbReference type="EMBL" id="TCU60170.1"/>
    </source>
</evidence>
<reference evidence="1 2" key="1">
    <citation type="submission" date="2019-03" db="EMBL/GenBank/DDBJ databases">
        <title>Genomic Encyclopedia of Type Strains, Phase IV (KMG-IV): sequencing the most valuable type-strain genomes for metagenomic binning, comparative biology and taxonomic classification.</title>
        <authorList>
            <person name="Goeker M."/>
        </authorList>
    </citation>
    <scope>NUCLEOTIDE SEQUENCE [LARGE SCALE GENOMIC DNA]</scope>
    <source>
        <strain evidence="1 2">DSM 29481</strain>
    </source>
</reference>